<feature type="binding site" evidence="15">
    <location>
        <position position="305"/>
    </location>
    <ligand>
        <name>Mg(2+)</name>
        <dbReference type="ChEBI" id="CHEBI:18420"/>
        <label>1</label>
    </ligand>
</feature>
<organism evidence="18 19">
    <name type="scientific">Filimonas lacunae</name>
    <dbReference type="NCBI Taxonomy" id="477680"/>
    <lineage>
        <taxon>Bacteria</taxon>
        <taxon>Pseudomonadati</taxon>
        <taxon>Bacteroidota</taxon>
        <taxon>Chitinophagia</taxon>
        <taxon>Chitinophagales</taxon>
        <taxon>Chitinophagaceae</taxon>
        <taxon>Filimonas</taxon>
    </lineage>
</organism>
<feature type="binding site" evidence="15">
    <location>
        <position position="321"/>
    </location>
    <ligand>
        <name>Mg(2+)</name>
        <dbReference type="ChEBI" id="CHEBI:18420"/>
        <label>2</label>
    </ligand>
</feature>
<evidence type="ECO:0000256" key="6">
    <source>
        <dbReference type="ARBA" id="ARBA00022598"/>
    </source>
</evidence>
<dbReference type="UniPathway" id="UPA00219"/>
<dbReference type="Gene3D" id="3.40.50.20">
    <property type="match status" value="1"/>
</dbReference>
<dbReference type="Gene3D" id="3.30.1490.20">
    <property type="entry name" value="ATP-grasp fold, A domain"/>
    <property type="match status" value="1"/>
</dbReference>
<dbReference type="GO" id="GO:0046872">
    <property type="term" value="F:metal ion binding"/>
    <property type="evidence" value="ECO:0007669"/>
    <property type="project" value="UniProtKB-KW"/>
</dbReference>
<dbReference type="NCBIfam" id="NF002378">
    <property type="entry name" value="PRK01372.1"/>
    <property type="match status" value="1"/>
</dbReference>
<dbReference type="GO" id="GO:0009252">
    <property type="term" value="P:peptidoglycan biosynthetic process"/>
    <property type="evidence" value="ECO:0007669"/>
    <property type="project" value="UniProtKB-UniRule"/>
</dbReference>
<dbReference type="InterPro" id="IPR011127">
    <property type="entry name" value="Dala_Dala_lig_N"/>
</dbReference>
<keyword evidence="11 13" id="KW-0961">Cell wall biogenesis/degradation</keyword>
<protein>
    <recommendedName>
        <fullName evidence="4 13">D-alanine--D-alanine ligase</fullName>
        <ecNumber evidence="4 13">6.3.2.4</ecNumber>
    </recommendedName>
    <alternativeName>
        <fullName evidence="13">D-Ala-D-Ala ligase</fullName>
    </alternativeName>
    <alternativeName>
        <fullName evidence="13">D-alanylalanine synthetase</fullName>
    </alternativeName>
</protein>
<dbReference type="PANTHER" id="PTHR23132">
    <property type="entry name" value="D-ALANINE--D-ALANINE LIGASE"/>
    <property type="match status" value="1"/>
</dbReference>
<evidence type="ECO:0000256" key="13">
    <source>
        <dbReference type="HAMAP-Rule" id="MF_00047"/>
    </source>
</evidence>
<evidence type="ECO:0000256" key="15">
    <source>
        <dbReference type="PIRSR" id="PIRSR039102-3"/>
    </source>
</evidence>
<keyword evidence="7 16" id="KW-0547">Nucleotide-binding</keyword>
<dbReference type="GO" id="GO:0008716">
    <property type="term" value="F:D-alanine-D-alanine ligase activity"/>
    <property type="evidence" value="ECO:0007669"/>
    <property type="project" value="UniProtKB-UniRule"/>
</dbReference>
<comment type="cofactor">
    <cofactor evidence="15">
        <name>Mg(2+)</name>
        <dbReference type="ChEBI" id="CHEBI:18420"/>
    </cofactor>
    <cofactor evidence="15">
        <name>Mn(2+)</name>
        <dbReference type="ChEBI" id="CHEBI:29035"/>
    </cofactor>
    <text evidence="15">Binds 2 magnesium or manganese ions per subunit.</text>
</comment>
<dbReference type="Gene3D" id="3.30.470.20">
    <property type="entry name" value="ATP-grasp fold, B domain"/>
    <property type="match status" value="1"/>
</dbReference>
<evidence type="ECO:0000256" key="14">
    <source>
        <dbReference type="PIRSR" id="PIRSR039102-1"/>
    </source>
</evidence>
<dbReference type="EMBL" id="FTOR01000012">
    <property type="protein sequence ID" value="SIT33225.1"/>
    <property type="molecule type" value="Genomic_DNA"/>
</dbReference>
<sequence>MEFLFPSPFFVIFSISFISLPKSIDEENRFIMQKKIALVTGGYSGEAEISYKSAITVENNVDRSKFDVYKIDINPEGWYYLPADGEKVPVNKSDFTVSYNGTTIHFDAVLMCIHGTPGEDGKLQGYFDMLNLPYTSCDAATSALTFNKRYTVAVASFAGIKVAKSVLLIKGRMENADEAALLQFPVFVKPNNGGSSIGMSKVNSKDGLQAAIEKAFKEDNQVLVEEFIQGREFTIGVFRKKGEIITLPMTEVVSKNEFFDYEAKYLGKSDEITPAVVEETIAEKVRETARNIYTVLNCRGIVRIDFIYNEAAGAPYMLEVNTVPGQSDASLVPQQVRAMGATLQDFYTDVIEEALS</sequence>
<dbReference type="Pfam" id="PF01820">
    <property type="entry name" value="Dala_Dala_lig_N"/>
    <property type="match status" value="1"/>
</dbReference>
<keyword evidence="15" id="KW-0464">Manganese</keyword>
<feature type="binding site" evidence="15">
    <location>
        <position position="319"/>
    </location>
    <ligand>
        <name>Mg(2+)</name>
        <dbReference type="ChEBI" id="CHEBI:18420"/>
        <label>2</label>
    </ligand>
</feature>
<reference evidence="19" key="1">
    <citation type="submission" date="2017-01" db="EMBL/GenBank/DDBJ databases">
        <authorList>
            <person name="Varghese N."/>
            <person name="Submissions S."/>
        </authorList>
    </citation>
    <scope>NUCLEOTIDE SEQUENCE [LARGE SCALE GENOMIC DNA]</scope>
    <source>
        <strain evidence="19">DSM 21054</strain>
    </source>
</reference>
<evidence type="ECO:0000256" key="2">
    <source>
        <dbReference type="ARBA" id="ARBA00004496"/>
    </source>
</evidence>
<evidence type="ECO:0000256" key="3">
    <source>
        <dbReference type="ARBA" id="ARBA00010871"/>
    </source>
</evidence>
<evidence type="ECO:0000256" key="11">
    <source>
        <dbReference type="ARBA" id="ARBA00023316"/>
    </source>
</evidence>
<comment type="pathway">
    <text evidence="13">Cell wall biogenesis; peptidoglycan biosynthesis.</text>
</comment>
<dbReference type="GO" id="GO:0071555">
    <property type="term" value="P:cell wall organization"/>
    <property type="evidence" value="ECO:0007669"/>
    <property type="project" value="UniProtKB-KW"/>
</dbReference>
<feature type="active site" evidence="14">
    <location>
        <position position="330"/>
    </location>
</feature>
<evidence type="ECO:0000256" key="5">
    <source>
        <dbReference type="ARBA" id="ARBA00022490"/>
    </source>
</evidence>
<dbReference type="PANTHER" id="PTHR23132:SF23">
    <property type="entry name" value="D-ALANINE--D-ALANINE LIGASE B"/>
    <property type="match status" value="1"/>
</dbReference>
<evidence type="ECO:0000256" key="9">
    <source>
        <dbReference type="ARBA" id="ARBA00022960"/>
    </source>
</evidence>
<feature type="binding site" evidence="15">
    <location>
        <position position="319"/>
    </location>
    <ligand>
        <name>Mg(2+)</name>
        <dbReference type="ChEBI" id="CHEBI:18420"/>
        <label>1</label>
    </ligand>
</feature>
<keyword evidence="5 13" id="KW-0963">Cytoplasm</keyword>
<evidence type="ECO:0000256" key="4">
    <source>
        <dbReference type="ARBA" id="ARBA00012216"/>
    </source>
</evidence>
<comment type="similarity">
    <text evidence="3 13">Belongs to the D-alanine--D-alanine ligase family.</text>
</comment>
<dbReference type="PROSITE" id="PS00843">
    <property type="entry name" value="DALA_DALA_LIGASE_1"/>
    <property type="match status" value="1"/>
</dbReference>
<evidence type="ECO:0000256" key="16">
    <source>
        <dbReference type="PROSITE-ProRule" id="PRU00409"/>
    </source>
</evidence>
<name>A0A1N7RDN6_9BACT</name>
<dbReference type="HAMAP" id="MF_00047">
    <property type="entry name" value="Dala_Dala_lig"/>
    <property type="match status" value="1"/>
</dbReference>
<evidence type="ECO:0000256" key="8">
    <source>
        <dbReference type="ARBA" id="ARBA00022840"/>
    </source>
</evidence>
<dbReference type="Pfam" id="PF07478">
    <property type="entry name" value="Dala_Dala_lig_C"/>
    <property type="match status" value="1"/>
</dbReference>
<comment type="function">
    <text evidence="13">Cell wall formation.</text>
</comment>
<dbReference type="PROSITE" id="PS50975">
    <property type="entry name" value="ATP_GRASP"/>
    <property type="match status" value="1"/>
</dbReference>
<comment type="subcellular location">
    <subcellularLocation>
        <location evidence="2 13">Cytoplasm</location>
    </subcellularLocation>
</comment>
<dbReference type="InterPro" id="IPR005905">
    <property type="entry name" value="D_ala_D_ala"/>
</dbReference>
<dbReference type="PIRSF" id="PIRSF039102">
    <property type="entry name" value="Ddl/VanB"/>
    <property type="match status" value="1"/>
</dbReference>
<gene>
    <name evidence="13" type="primary">ddl</name>
    <name evidence="18" type="ORF">SAMN05421788_11284</name>
</gene>
<dbReference type="GO" id="GO:0005737">
    <property type="term" value="C:cytoplasm"/>
    <property type="evidence" value="ECO:0007669"/>
    <property type="project" value="UniProtKB-SubCell"/>
</dbReference>
<keyword evidence="19" id="KW-1185">Reference proteome</keyword>
<dbReference type="GO" id="GO:0008360">
    <property type="term" value="P:regulation of cell shape"/>
    <property type="evidence" value="ECO:0007669"/>
    <property type="project" value="UniProtKB-KW"/>
</dbReference>
<keyword evidence="6 13" id="KW-0436">Ligase</keyword>
<comment type="catalytic activity">
    <reaction evidence="12 13">
        <text>2 D-alanine + ATP = D-alanyl-D-alanine + ADP + phosphate + H(+)</text>
        <dbReference type="Rhea" id="RHEA:11224"/>
        <dbReference type="ChEBI" id="CHEBI:15378"/>
        <dbReference type="ChEBI" id="CHEBI:30616"/>
        <dbReference type="ChEBI" id="CHEBI:43474"/>
        <dbReference type="ChEBI" id="CHEBI:57416"/>
        <dbReference type="ChEBI" id="CHEBI:57822"/>
        <dbReference type="ChEBI" id="CHEBI:456216"/>
        <dbReference type="EC" id="6.3.2.4"/>
    </reaction>
</comment>
<dbReference type="InterPro" id="IPR011095">
    <property type="entry name" value="Dala_Dala_lig_C"/>
</dbReference>
<keyword evidence="10 13" id="KW-0573">Peptidoglycan synthesis</keyword>
<dbReference type="InterPro" id="IPR000291">
    <property type="entry name" value="D-Ala_lig_Van_CS"/>
</dbReference>
<dbReference type="EC" id="6.3.2.4" evidence="4 13"/>
<evidence type="ECO:0000259" key="17">
    <source>
        <dbReference type="PROSITE" id="PS50975"/>
    </source>
</evidence>
<dbReference type="Proteomes" id="UP000186917">
    <property type="component" value="Unassembled WGS sequence"/>
</dbReference>
<keyword evidence="9 13" id="KW-0133">Cell shape</keyword>
<keyword evidence="15" id="KW-0460">Magnesium</keyword>
<evidence type="ECO:0000313" key="18">
    <source>
        <dbReference type="EMBL" id="SIT33225.1"/>
    </source>
</evidence>
<dbReference type="NCBIfam" id="TIGR01205">
    <property type="entry name" value="D_ala_D_alaTIGR"/>
    <property type="match status" value="1"/>
</dbReference>
<dbReference type="InterPro" id="IPR016185">
    <property type="entry name" value="PreATP-grasp_dom_sf"/>
</dbReference>
<dbReference type="STRING" id="477680.SAMN05421788_11284"/>
<keyword evidence="15" id="KW-0479">Metal-binding</keyword>
<keyword evidence="8 16" id="KW-0067">ATP-binding</keyword>
<dbReference type="InterPro" id="IPR011761">
    <property type="entry name" value="ATP-grasp"/>
</dbReference>
<dbReference type="InterPro" id="IPR013815">
    <property type="entry name" value="ATP_grasp_subdomain_1"/>
</dbReference>
<dbReference type="SUPFAM" id="SSF56059">
    <property type="entry name" value="Glutathione synthetase ATP-binding domain-like"/>
    <property type="match status" value="1"/>
</dbReference>
<feature type="active site" evidence="14">
    <location>
        <position position="46"/>
    </location>
</feature>
<evidence type="ECO:0000313" key="19">
    <source>
        <dbReference type="Proteomes" id="UP000186917"/>
    </source>
</evidence>
<dbReference type="NCBIfam" id="NF002527">
    <property type="entry name" value="PRK01966.1-3"/>
    <property type="match status" value="1"/>
</dbReference>
<evidence type="ECO:0000256" key="10">
    <source>
        <dbReference type="ARBA" id="ARBA00022984"/>
    </source>
</evidence>
<evidence type="ECO:0000256" key="7">
    <source>
        <dbReference type="ARBA" id="ARBA00022741"/>
    </source>
</evidence>
<evidence type="ECO:0000256" key="12">
    <source>
        <dbReference type="ARBA" id="ARBA00047614"/>
    </source>
</evidence>
<dbReference type="GO" id="GO:0005524">
    <property type="term" value="F:ATP binding"/>
    <property type="evidence" value="ECO:0007669"/>
    <property type="project" value="UniProtKB-UniRule"/>
</dbReference>
<evidence type="ECO:0000256" key="1">
    <source>
        <dbReference type="ARBA" id="ARBA00001936"/>
    </source>
</evidence>
<feature type="domain" description="ATP-grasp" evidence="17">
    <location>
        <begin position="152"/>
        <end position="352"/>
    </location>
</feature>
<feature type="active site" evidence="14">
    <location>
        <position position="195"/>
    </location>
</feature>
<dbReference type="AlphaFoldDB" id="A0A1N7RDN6"/>
<comment type="cofactor">
    <cofactor evidence="1">
        <name>Mn(2+)</name>
        <dbReference type="ChEBI" id="CHEBI:29035"/>
    </cofactor>
</comment>
<accession>A0A1N7RDN6</accession>
<proteinExistence type="inferred from homology"/>
<dbReference type="SUPFAM" id="SSF52440">
    <property type="entry name" value="PreATP-grasp domain"/>
    <property type="match status" value="1"/>
</dbReference>